<feature type="region of interest" description="Disordered" evidence="1">
    <location>
        <begin position="85"/>
        <end position="104"/>
    </location>
</feature>
<keyword evidence="3" id="KW-1185">Reference proteome</keyword>
<dbReference type="EMBL" id="KI395390">
    <property type="protein sequence ID" value="ERM98329.1"/>
    <property type="molecule type" value="Genomic_DNA"/>
</dbReference>
<dbReference type="Gramene" id="ERM98329">
    <property type="protein sequence ID" value="ERM98329"/>
    <property type="gene ID" value="AMTR_s00170p00026920"/>
</dbReference>
<evidence type="ECO:0000313" key="2">
    <source>
        <dbReference type="EMBL" id="ERM98329.1"/>
    </source>
</evidence>
<reference evidence="3" key="1">
    <citation type="journal article" date="2013" name="Science">
        <title>The Amborella genome and the evolution of flowering plants.</title>
        <authorList>
            <consortium name="Amborella Genome Project"/>
        </authorList>
    </citation>
    <scope>NUCLEOTIDE SEQUENCE [LARGE SCALE GENOMIC DNA]</scope>
</reference>
<evidence type="ECO:0000313" key="3">
    <source>
        <dbReference type="Proteomes" id="UP000017836"/>
    </source>
</evidence>
<organism evidence="2 3">
    <name type="scientific">Amborella trichopoda</name>
    <dbReference type="NCBI Taxonomy" id="13333"/>
    <lineage>
        <taxon>Eukaryota</taxon>
        <taxon>Viridiplantae</taxon>
        <taxon>Streptophyta</taxon>
        <taxon>Embryophyta</taxon>
        <taxon>Tracheophyta</taxon>
        <taxon>Spermatophyta</taxon>
        <taxon>Magnoliopsida</taxon>
        <taxon>Amborellales</taxon>
        <taxon>Amborellaceae</taxon>
        <taxon>Amborella</taxon>
    </lineage>
</organism>
<accession>W1NUJ2</accession>
<dbReference type="HOGENOM" id="CLU_2253776_0_0_1"/>
<proteinExistence type="predicted"/>
<name>W1NUJ2_AMBTC</name>
<gene>
    <name evidence="2" type="ORF">AMTR_s00170p00026920</name>
</gene>
<sequence length="104" mass="11724">MTSVFFMVRTLVGSYIATKRGQSACEITTLSTPRTVGHTGGHRYKATKLGPSKVAWDNSITPSVGRAGFIQQLWSRLRHEQVNVRHEDRTYRKGIKPESLHNDL</sequence>
<dbReference type="AlphaFoldDB" id="W1NUJ2"/>
<dbReference type="Proteomes" id="UP000017836">
    <property type="component" value="Unassembled WGS sequence"/>
</dbReference>
<evidence type="ECO:0000256" key="1">
    <source>
        <dbReference type="SAM" id="MobiDB-lite"/>
    </source>
</evidence>
<protein>
    <submittedName>
        <fullName evidence="2">Uncharacterized protein</fullName>
    </submittedName>
</protein>